<gene>
    <name evidence="1" type="ORF">HSB1_38390</name>
</gene>
<dbReference type="AlphaFoldDB" id="J3EV49"/>
<dbReference type="EMBL" id="ALJD01000009">
    <property type="protein sequence ID" value="EJN58422.1"/>
    <property type="molecule type" value="Genomic_DNA"/>
</dbReference>
<dbReference type="OrthoDB" id="167304at2157"/>
<evidence type="ECO:0000313" key="2">
    <source>
        <dbReference type="Proteomes" id="UP000007813"/>
    </source>
</evidence>
<organism evidence="1 2">
    <name type="scientific">Halogranum salarium B-1</name>
    <dbReference type="NCBI Taxonomy" id="1210908"/>
    <lineage>
        <taxon>Archaea</taxon>
        <taxon>Methanobacteriati</taxon>
        <taxon>Methanobacteriota</taxon>
        <taxon>Stenosarchaea group</taxon>
        <taxon>Halobacteria</taxon>
        <taxon>Halobacteriales</taxon>
        <taxon>Haloferacaceae</taxon>
    </lineage>
</organism>
<comment type="caution">
    <text evidence="1">The sequence shown here is derived from an EMBL/GenBank/DDBJ whole genome shotgun (WGS) entry which is preliminary data.</text>
</comment>
<reference evidence="1 2" key="1">
    <citation type="journal article" date="2012" name="J. Bacteriol.">
        <title>Draft Genome Sequence of the Extremely Halophilic Archaeon Halogranum salarium B-1T.</title>
        <authorList>
            <person name="Kim K.K."/>
            <person name="Lee K.C."/>
            <person name="Lee J.S."/>
        </authorList>
    </citation>
    <scope>NUCLEOTIDE SEQUENCE [LARGE SCALE GENOMIC DNA]</scope>
    <source>
        <strain evidence="1 2">B-1</strain>
    </source>
</reference>
<dbReference type="eggNOG" id="arCOG00468">
    <property type="taxonomic scope" value="Archaea"/>
</dbReference>
<dbReference type="InterPro" id="IPR006311">
    <property type="entry name" value="TAT_signal"/>
</dbReference>
<dbReference type="Gene3D" id="3.40.630.100">
    <property type="entry name" value="Poly-gamma-glutamate hydrolase, zinc-binding motif"/>
    <property type="match status" value="1"/>
</dbReference>
<name>J3EV49_9EURY</name>
<evidence type="ECO:0000313" key="1">
    <source>
        <dbReference type="EMBL" id="EJN58422.1"/>
    </source>
</evidence>
<sequence>MTDDTTNTNTNATDESSSFQRRTFMSLGLASPALAGLGVTALDSQLGAAASTSQTETTLSSASERTAVDDVRVTSPTSEQAEIRDDYGLVSVSADVLSTLDAEVGEQVRIRRTDDEYAVYTVAEKRDESESTVRMNGTAKSRLALADAEWVGQPDCRLDCPRPEDTTPLADESFPVTVESVVPAPDLSVAAARDESELVEKRVSGGTELLVLAPNGGDVEPRTAAQADRLRETFTDATSWVTHGFRDEGGAFVRWHVPSYAISPASFPQLAAVAQRRYDRAVSFHGTCSEQIQIGGGASKAVRAGVRDCLNRRLPEDASSAVLADERYRADSEHVLVNQLTTDQSSGVWVGTPVEDREQHWKAISDAVADALRSD</sequence>
<dbReference type="Proteomes" id="UP000007813">
    <property type="component" value="Unassembled WGS sequence"/>
</dbReference>
<proteinExistence type="predicted"/>
<accession>J3EV49</accession>
<dbReference type="InterPro" id="IPR038128">
    <property type="entry name" value="Gamma_PGA_hydro_sf"/>
</dbReference>
<dbReference type="InterPro" id="IPR009010">
    <property type="entry name" value="Asp_de-COase-like_dom_sf"/>
</dbReference>
<dbReference type="PROSITE" id="PS51318">
    <property type="entry name" value="TAT"/>
    <property type="match status" value="1"/>
</dbReference>
<dbReference type="InterPro" id="IPR008585">
    <property type="entry name" value="Gamma_PGA_hydro"/>
</dbReference>
<protein>
    <submittedName>
        <fullName evidence="1">Uncharacterized protein</fullName>
    </submittedName>
</protein>
<dbReference type="Pfam" id="PF05908">
    <property type="entry name" value="Gamma_PGA_hydro"/>
    <property type="match status" value="1"/>
</dbReference>
<dbReference type="RefSeq" id="WP_009733228.1">
    <property type="nucleotide sequence ID" value="NZ_ALJD01000009.1"/>
</dbReference>
<dbReference type="SUPFAM" id="SSF50692">
    <property type="entry name" value="ADC-like"/>
    <property type="match status" value="1"/>
</dbReference>